<feature type="transmembrane region" description="Helical" evidence="1">
    <location>
        <begin position="12"/>
        <end position="34"/>
    </location>
</feature>
<dbReference type="AlphaFoldDB" id="A0A1I3K7Z0"/>
<keyword evidence="1" id="KW-1133">Transmembrane helix</keyword>
<reference evidence="3" key="1">
    <citation type="submission" date="2016-10" db="EMBL/GenBank/DDBJ databases">
        <authorList>
            <person name="Varghese N."/>
            <person name="Submissions S."/>
        </authorList>
    </citation>
    <scope>NUCLEOTIDE SEQUENCE [LARGE SCALE GENOMIC DNA]</scope>
    <source>
        <strain evidence="3">DSM 26348</strain>
    </source>
</reference>
<organism evidence="2 3">
    <name type="scientific">Planctomicrobium piriforme</name>
    <dbReference type="NCBI Taxonomy" id="1576369"/>
    <lineage>
        <taxon>Bacteria</taxon>
        <taxon>Pseudomonadati</taxon>
        <taxon>Planctomycetota</taxon>
        <taxon>Planctomycetia</taxon>
        <taxon>Planctomycetales</taxon>
        <taxon>Planctomycetaceae</taxon>
        <taxon>Planctomicrobium</taxon>
    </lineage>
</organism>
<accession>A0A1I3K7Z0</accession>
<dbReference type="Proteomes" id="UP000199518">
    <property type="component" value="Unassembled WGS sequence"/>
</dbReference>
<gene>
    <name evidence="2" type="ORF">SAMN05421753_111141</name>
</gene>
<keyword evidence="1" id="KW-0472">Membrane</keyword>
<keyword evidence="3" id="KW-1185">Reference proteome</keyword>
<name>A0A1I3K7Z0_9PLAN</name>
<evidence type="ECO:0000313" key="2">
    <source>
        <dbReference type="EMBL" id="SFI68408.1"/>
    </source>
</evidence>
<keyword evidence="1" id="KW-0812">Transmembrane</keyword>
<evidence type="ECO:0000256" key="1">
    <source>
        <dbReference type="SAM" id="Phobius"/>
    </source>
</evidence>
<sequence length="76" mass="8846">MNSRIRLWLRRLAISLCLIVAYFLSLGPLAWFIGPNEKELSLFAKAYIFPLYLLATIWPDFGKLILWYIAHFVSIG</sequence>
<proteinExistence type="predicted"/>
<dbReference type="EMBL" id="FOQD01000011">
    <property type="protein sequence ID" value="SFI68408.1"/>
    <property type="molecule type" value="Genomic_DNA"/>
</dbReference>
<protein>
    <submittedName>
        <fullName evidence="2">Uncharacterized protein</fullName>
    </submittedName>
</protein>
<evidence type="ECO:0000313" key="3">
    <source>
        <dbReference type="Proteomes" id="UP000199518"/>
    </source>
</evidence>
<feature type="transmembrane region" description="Helical" evidence="1">
    <location>
        <begin position="46"/>
        <end position="70"/>
    </location>
</feature>